<proteinExistence type="predicted"/>
<feature type="transmembrane region" description="Helical" evidence="1">
    <location>
        <begin position="235"/>
        <end position="257"/>
    </location>
</feature>
<gene>
    <name evidence="2" type="ORF">KEG57_21430</name>
</gene>
<feature type="transmembrane region" description="Helical" evidence="1">
    <location>
        <begin position="485"/>
        <end position="502"/>
    </location>
</feature>
<dbReference type="RefSeq" id="WP_272458741.1">
    <property type="nucleotide sequence ID" value="NZ_JAGTJJ010000011.1"/>
</dbReference>
<feature type="transmembrane region" description="Helical" evidence="1">
    <location>
        <begin position="508"/>
        <end position="528"/>
    </location>
</feature>
<feature type="transmembrane region" description="Helical" evidence="1">
    <location>
        <begin position="12"/>
        <end position="35"/>
    </location>
</feature>
<feature type="transmembrane region" description="Helical" evidence="1">
    <location>
        <begin position="458"/>
        <end position="478"/>
    </location>
</feature>
<evidence type="ECO:0000256" key="1">
    <source>
        <dbReference type="SAM" id="Phobius"/>
    </source>
</evidence>
<keyword evidence="1" id="KW-0472">Membrane</keyword>
<feature type="transmembrane region" description="Helical" evidence="1">
    <location>
        <begin position="156"/>
        <end position="175"/>
    </location>
</feature>
<name>A0A9X4ASG2_9BACT</name>
<reference evidence="2 3" key="1">
    <citation type="submission" date="2021-04" db="EMBL/GenBank/DDBJ databases">
        <title>Genome analysis of Polyangium sp.</title>
        <authorList>
            <person name="Li Y."/>
            <person name="Wang J."/>
        </authorList>
    </citation>
    <scope>NUCLEOTIDE SEQUENCE [LARGE SCALE GENOMIC DNA]</scope>
    <source>
        <strain evidence="2 3">SDU14</strain>
    </source>
</reference>
<accession>A0A9X4ASG2</accession>
<feature type="transmembrane region" description="Helical" evidence="1">
    <location>
        <begin position="47"/>
        <end position="67"/>
    </location>
</feature>
<feature type="transmembrane region" description="Helical" evidence="1">
    <location>
        <begin position="537"/>
        <end position="556"/>
    </location>
</feature>
<feature type="transmembrane region" description="Helical" evidence="1">
    <location>
        <begin position="269"/>
        <end position="287"/>
    </location>
</feature>
<dbReference type="Proteomes" id="UP001151081">
    <property type="component" value="Unassembled WGS sequence"/>
</dbReference>
<dbReference type="EMBL" id="JAGTJJ010000011">
    <property type="protein sequence ID" value="MDC3983089.1"/>
    <property type="molecule type" value="Genomic_DNA"/>
</dbReference>
<organism evidence="2 3">
    <name type="scientific">Polyangium jinanense</name>
    <dbReference type="NCBI Taxonomy" id="2829994"/>
    <lineage>
        <taxon>Bacteria</taxon>
        <taxon>Pseudomonadati</taxon>
        <taxon>Myxococcota</taxon>
        <taxon>Polyangia</taxon>
        <taxon>Polyangiales</taxon>
        <taxon>Polyangiaceae</taxon>
        <taxon>Polyangium</taxon>
    </lineage>
</organism>
<keyword evidence="1" id="KW-0812">Transmembrane</keyword>
<evidence type="ECO:0000313" key="2">
    <source>
        <dbReference type="EMBL" id="MDC3983089.1"/>
    </source>
</evidence>
<comment type="caution">
    <text evidence="2">The sequence shown here is derived from an EMBL/GenBank/DDBJ whole genome shotgun (WGS) entry which is preliminary data.</text>
</comment>
<evidence type="ECO:0000313" key="3">
    <source>
        <dbReference type="Proteomes" id="UP001151081"/>
    </source>
</evidence>
<feature type="transmembrane region" description="Helical" evidence="1">
    <location>
        <begin position="338"/>
        <end position="356"/>
    </location>
</feature>
<protein>
    <submittedName>
        <fullName evidence="2">Uncharacterized protein</fullName>
    </submittedName>
</protein>
<dbReference type="AlphaFoldDB" id="A0A9X4ASG2"/>
<feature type="transmembrane region" description="Helical" evidence="1">
    <location>
        <begin position="87"/>
        <end position="110"/>
    </location>
</feature>
<keyword evidence="1" id="KW-1133">Transmembrane helix</keyword>
<feature type="transmembrane region" description="Helical" evidence="1">
    <location>
        <begin position="116"/>
        <end position="135"/>
    </location>
</feature>
<sequence length="811" mass="89834">MVEGDARIQGRVGPRLAGAATTLVLLAGTVLFGRVVHGHYPIQKWLVWHYAGAWLGVLVVLAASYGLGHVLVRRAFSLRLPLCEHAITALAVGVFGYEILVFLAGIFQLYRAPTFFLLPLLLLAAVSVPLARHLAHVRRVLARASRRAPRLSTGAILALAFGLLGLGLVYVNVLTPHNVQFDARWKHMALAEDYVLHGGVHPSIEGFVFSARPHFSSYLYTWAFLLPGGRLFDRMVLAAHLEFAIFLVTTVFFLPVLVRRLVPRVDPRWIWAVRFLFPGVLLYDSSVSGGADHVGAMFAVPIALCLFRVLRDLDPRRAALLGLLAAGAALTKETVAIMLVPFPALALLVQSIHAAGKARREGKPARPALAAPLVFGLAALVATSPLWLKNFVFYGDPVYPLSHRFLDLHPFSEDAAYRFQYGYLEGKMWAPSRDLQGFAETVSALGLFSFLPNDWSKFHGDVPVFGSLFTLLLPSLLLVRVNKHVWLLVAWIHVAIFTWYAVNHQDRYLQAQLPLMAAVTAALALSLYRASGRPARAALFGLVGLQVVWGGDVYFFQTHVFAKSPPKQVIDLLSSGFDQKFEERFAVQNRFQTVGAQIPPGSRLLLHLMHTHHGHLGTGVPTVLDNYLWQFGIEYGRAGSPEGVRKRLRELGVTHAFVAPEKESDGSNSIAADILFWEYARSGLEERRIVEGGILGRVTDAPITAPFRDVALVLGCSKDAPPRGLYRVTDLHILPYGPNAREFPAPQAEAATKEAAEKLLPVTEYAVLEKQCYEQQKPPELLERFEQLVERRSHGAWKKLEIWARKREGSD</sequence>
<keyword evidence="3" id="KW-1185">Reference proteome</keyword>
<feature type="transmembrane region" description="Helical" evidence="1">
    <location>
        <begin position="368"/>
        <end position="388"/>
    </location>
</feature>